<dbReference type="PROSITE" id="PS50294">
    <property type="entry name" value="WD_REPEATS_REGION"/>
    <property type="match status" value="2"/>
</dbReference>
<dbReference type="InterPro" id="IPR044630">
    <property type="entry name" value="SPA1/2/3/4"/>
</dbReference>
<keyword evidence="5" id="KW-0833">Ubl conjugation pathway</keyword>
<sequence>MEASFDPLRNRDDISGVCEEDILADPYLRSLKGNDISLRQWLDKPGRSVDALECLHIFRQIVEIVNIAHAQGIVVHNVRPSCFVMSSFNHVTFIESASCSDSGSDSLEEDGLSSRMAEVKTSSSPFPSSLGSEGFRSVMAEVNALSETSCMQSGSVYAAQVSLNEGSGECRRKDSRHVEETENKMQSFPMKQILAMETTWYTSPEEASDGPSSSASDIYRLGVLLFELFCSFSSREGKSRIMSSLRHRVLPPQLLLKWPKEASFCLWLLHPDPSNRPKLSELLQSEFLNESKDELEERETAIELRKRIEEQDLLLEFLLLMQQRKQEAARKLQDTISFLCSDIEQVMRHQTNFKKKIGSHPDLSKDNCLSLNLPSMTPSAGLGSRKRFRPGILVHDIEACGDNVDDSEKSSSDNENEQGVLFKSSRLMKNFKKLELAYLLMRGRVNKPSGRQFVKHSSISSDGRGSVVLTERSSVNNLASKESCNDNRQGGWISPFLEGLCKYLSFSKLKVKADLKQGDLLNSSNLVCSLSFDRDGEFFATAGVNRKIKVFGYDSIVNEDRDIHYPVVEMASRSKLSSVCWNRYIKSQIASSNFEGVVQVWDVTRSQVVTEMGEHERRVWSIDFSSADPTILASGSDDGSVKLWSINQGSSIGTIRTKANVCCVQFPADSGRSLAFGSADHKIYYYDMRNIRVPLCTFTGHNKTVSYVKYIDSSTLVSASTDNTLKLWDLSMCTSRVIDSPVLSFTGHMNIKNFVGLSVSDGYIATGSETNEVFIYHKAFPMPALSYKFQMDPLSSHEMDDSAQFISSVCWRGQSSSLVAANSTGHIKILEMV</sequence>
<feature type="repeat" description="WD" evidence="9">
    <location>
        <begin position="698"/>
        <end position="731"/>
    </location>
</feature>
<keyword evidence="8" id="KW-0607">Phytochrome signaling pathway</keyword>
<evidence type="ECO:0000256" key="4">
    <source>
        <dbReference type="ARBA" id="ARBA00022737"/>
    </source>
</evidence>
<dbReference type="Proteomes" id="UP000685013">
    <property type="component" value="Chromosome 9"/>
</dbReference>
<dbReference type="Pfam" id="PF00400">
    <property type="entry name" value="WD40"/>
    <property type="match status" value="3"/>
</dbReference>
<comment type="subcellular location">
    <subcellularLocation>
        <location evidence="1">Nucleus</location>
    </subcellularLocation>
</comment>
<evidence type="ECO:0000256" key="6">
    <source>
        <dbReference type="ARBA" id="ARBA00023054"/>
    </source>
</evidence>
<keyword evidence="12" id="KW-1185">Reference proteome</keyword>
<evidence type="ECO:0000256" key="8">
    <source>
        <dbReference type="ARBA" id="ARBA00084091"/>
    </source>
</evidence>
<feature type="domain" description="Protein kinase" evidence="10">
    <location>
        <begin position="1"/>
        <end position="288"/>
    </location>
</feature>
<evidence type="ECO:0000313" key="12">
    <source>
        <dbReference type="Proteomes" id="UP000685013"/>
    </source>
</evidence>
<dbReference type="InterPro" id="IPR001680">
    <property type="entry name" value="WD40_rpt"/>
</dbReference>
<dbReference type="GO" id="GO:0005634">
    <property type="term" value="C:nucleus"/>
    <property type="evidence" value="ECO:0007669"/>
    <property type="project" value="UniProtKB-SubCell"/>
</dbReference>
<evidence type="ECO:0000256" key="9">
    <source>
        <dbReference type="PROSITE-ProRule" id="PRU00221"/>
    </source>
</evidence>
<dbReference type="EMBL" id="JAGKQH010000009">
    <property type="protein sequence ID" value="KAG6591959.1"/>
    <property type="molecule type" value="Genomic_DNA"/>
</dbReference>
<dbReference type="PANTHER" id="PTHR44218:SF1">
    <property type="entry name" value="PROTEIN SPA1-RELATED 3"/>
    <property type="match status" value="1"/>
</dbReference>
<dbReference type="PROSITE" id="PS50011">
    <property type="entry name" value="PROTEIN_KINASE_DOM"/>
    <property type="match status" value="1"/>
</dbReference>
<keyword evidence="7" id="KW-0539">Nucleus</keyword>
<dbReference type="PROSITE" id="PS50082">
    <property type="entry name" value="WD_REPEATS_2"/>
    <property type="match status" value="2"/>
</dbReference>
<name>A0AAV6N4H8_9ROSI</name>
<evidence type="ECO:0000259" key="10">
    <source>
        <dbReference type="PROSITE" id="PS50011"/>
    </source>
</evidence>
<dbReference type="SMART" id="SM00220">
    <property type="entry name" value="S_TKc"/>
    <property type="match status" value="1"/>
</dbReference>
<reference evidence="11 12" key="1">
    <citation type="journal article" date="2021" name="Hortic Res">
        <title>The domestication of Cucurbita argyrosperma as revealed by the genome of its wild relative.</title>
        <authorList>
            <person name="Barrera-Redondo J."/>
            <person name="Sanchez-de la Vega G."/>
            <person name="Aguirre-Liguori J.A."/>
            <person name="Castellanos-Morales G."/>
            <person name="Gutierrez-Guerrero Y.T."/>
            <person name="Aguirre-Dugua X."/>
            <person name="Aguirre-Planter E."/>
            <person name="Tenaillon M.I."/>
            <person name="Lira-Saade R."/>
            <person name="Eguiarte L.E."/>
        </authorList>
    </citation>
    <scope>NUCLEOTIDE SEQUENCE [LARGE SCALE GENOMIC DNA]</scope>
    <source>
        <strain evidence="11">JBR-2021</strain>
    </source>
</reference>
<evidence type="ECO:0000256" key="1">
    <source>
        <dbReference type="ARBA" id="ARBA00004123"/>
    </source>
</evidence>
<dbReference type="AlphaFoldDB" id="A0AAV6N4H8"/>
<gene>
    <name evidence="11" type="primary">SPA3</name>
    <name evidence="11" type="ORF">SDJN03_14305</name>
</gene>
<dbReference type="InterPro" id="IPR000719">
    <property type="entry name" value="Prot_kinase_dom"/>
</dbReference>
<accession>A0AAV6N4H8</accession>
<dbReference type="GO" id="GO:0004672">
    <property type="term" value="F:protein kinase activity"/>
    <property type="evidence" value="ECO:0007669"/>
    <property type="project" value="InterPro"/>
</dbReference>
<evidence type="ECO:0000256" key="5">
    <source>
        <dbReference type="ARBA" id="ARBA00022786"/>
    </source>
</evidence>
<dbReference type="GO" id="GO:0042802">
    <property type="term" value="F:identical protein binding"/>
    <property type="evidence" value="ECO:0007669"/>
    <property type="project" value="UniProtKB-ARBA"/>
</dbReference>
<dbReference type="InterPro" id="IPR019775">
    <property type="entry name" value="WD40_repeat_CS"/>
</dbReference>
<dbReference type="GO" id="GO:0009585">
    <property type="term" value="P:red, far-red light phototransduction"/>
    <property type="evidence" value="ECO:0007669"/>
    <property type="project" value="UniProtKB-KW"/>
</dbReference>
<organism evidence="11 12">
    <name type="scientific">Cucurbita argyrosperma subsp. sororia</name>
    <dbReference type="NCBI Taxonomy" id="37648"/>
    <lineage>
        <taxon>Eukaryota</taxon>
        <taxon>Viridiplantae</taxon>
        <taxon>Streptophyta</taxon>
        <taxon>Embryophyta</taxon>
        <taxon>Tracheophyta</taxon>
        <taxon>Spermatophyta</taxon>
        <taxon>Magnoliopsida</taxon>
        <taxon>eudicotyledons</taxon>
        <taxon>Gunneridae</taxon>
        <taxon>Pentapetalae</taxon>
        <taxon>rosids</taxon>
        <taxon>fabids</taxon>
        <taxon>Cucurbitales</taxon>
        <taxon>Cucurbitaceae</taxon>
        <taxon>Cucurbiteae</taxon>
        <taxon>Cucurbita</taxon>
    </lineage>
</organism>
<protein>
    <submittedName>
        <fullName evidence="11">Protein SPA1-RELATED 3</fullName>
    </submittedName>
</protein>
<evidence type="ECO:0000256" key="7">
    <source>
        <dbReference type="ARBA" id="ARBA00023242"/>
    </source>
</evidence>
<dbReference type="SMART" id="SM00320">
    <property type="entry name" value="WD40"/>
    <property type="match status" value="7"/>
</dbReference>
<keyword evidence="6" id="KW-0175">Coiled coil</keyword>
<dbReference type="PROSITE" id="PS00678">
    <property type="entry name" value="WD_REPEATS_1"/>
    <property type="match status" value="1"/>
</dbReference>
<evidence type="ECO:0000256" key="2">
    <source>
        <dbReference type="ARBA" id="ARBA00022574"/>
    </source>
</evidence>
<evidence type="ECO:0000256" key="3">
    <source>
        <dbReference type="ARBA" id="ARBA00022679"/>
    </source>
</evidence>
<dbReference type="GO" id="GO:0009640">
    <property type="term" value="P:photomorphogenesis"/>
    <property type="evidence" value="ECO:0007669"/>
    <property type="project" value="InterPro"/>
</dbReference>
<feature type="non-terminal residue" evidence="11">
    <location>
        <position position="1"/>
    </location>
</feature>
<comment type="caution">
    <text evidence="11">The sequence shown here is derived from an EMBL/GenBank/DDBJ whole genome shotgun (WGS) entry which is preliminary data.</text>
</comment>
<dbReference type="GO" id="GO:0005524">
    <property type="term" value="F:ATP binding"/>
    <property type="evidence" value="ECO:0007669"/>
    <property type="project" value="InterPro"/>
</dbReference>
<evidence type="ECO:0000313" key="11">
    <source>
        <dbReference type="EMBL" id="KAG6591959.1"/>
    </source>
</evidence>
<keyword evidence="4" id="KW-0677">Repeat</keyword>
<keyword evidence="2 9" id="KW-0853">WD repeat</keyword>
<feature type="repeat" description="WD" evidence="9">
    <location>
        <begin position="612"/>
        <end position="654"/>
    </location>
</feature>
<dbReference type="PANTHER" id="PTHR44218">
    <property type="entry name" value="PROTEIN SPA1-RELATED 2"/>
    <property type="match status" value="1"/>
</dbReference>
<proteinExistence type="predicted"/>
<keyword evidence="3" id="KW-0808">Transferase</keyword>
<dbReference type="FunFam" id="2.130.10.10:FF:000090">
    <property type="entry name" value="E3 ubiquitin-protein ligase RFWD2 isoform X1"/>
    <property type="match status" value="1"/>
</dbReference>